<dbReference type="Gene3D" id="3.40.50.2000">
    <property type="entry name" value="Glycogen Phosphorylase B"/>
    <property type="match status" value="1"/>
</dbReference>
<dbReference type="CDD" id="cd03784">
    <property type="entry name" value="GT1_Gtf-like"/>
    <property type="match status" value="1"/>
</dbReference>
<keyword evidence="3" id="KW-0328">Glycosyltransferase</keyword>
<dbReference type="FunFam" id="3.40.50.2000:FF:000021">
    <property type="entry name" value="UDP-glucuronosyltransferase"/>
    <property type="match status" value="1"/>
</dbReference>
<organism evidence="7 8">
    <name type="scientific">Acrobeloides nanus</name>
    <dbReference type="NCBI Taxonomy" id="290746"/>
    <lineage>
        <taxon>Eukaryota</taxon>
        <taxon>Metazoa</taxon>
        <taxon>Ecdysozoa</taxon>
        <taxon>Nematoda</taxon>
        <taxon>Chromadorea</taxon>
        <taxon>Rhabditida</taxon>
        <taxon>Tylenchina</taxon>
        <taxon>Cephalobomorpha</taxon>
        <taxon>Cephaloboidea</taxon>
        <taxon>Cephalobidae</taxon>
        <taxon>Acrobeloides</taxon>
    </lineage>
</organism>
<comment type="similarity">
    <text evidence="1">Belongs to the UDP-glycosyltransferase family.</text>
</comment>
<keyword evidence="4" id="KW-0808">Transferase</keyword>
<keyword evidence="7" id="KW-1185">Reference proteome</keyword>
<comment type="catalytic activity">
    <reaction evidence="5">
        <text>glucuronate acceptor + UDP-alpha-D-glucuronate = acceptor beta-D-glucuronoside + UDP + H(+)</text>
        <dbReference type="Rhea" id="RHEA:21032"/>
        <dbReference type="ChEBI" id="CHEBI:15378"/>
        <dbReference type="ChEBI" id="CHEBI:58052"/>
        <dbReference type="ChEBI" id="CHEBI:58223"/>
        <dbReference type="ChEBI" id="CHEBI:132367"/>
        <dbReference type="ChEBI" id="CHEBI:132368"/>
        <dbReference type="EC" id="2.4.1.17"/>
    </reaction>
</comment>
<dbReference type="Pfam" id="PF00201">
    <property type="entry name" value="UDPGT"/>
    <property type="match status" value="1"/>
</dbReference>
<evidence type="ECO:0000256" key="1">
    <source>
        <dbReference type="ARBA" id="ARBA00009995"/>
    </source>
</evidence>
<feature type="transmembrane region" description="Helical" evidence="6">
    <location>
        <begin position="322"/>
        <end position="341"/>
    </location>
</feature>
<sequence>MIQNGSWLLEELRAENYDVGISECYESCTFGMFEAIGIKTKILTSAVPLPDGLAELFGIPMPRSYVPNVLGIIRKSSFVFINIPEILDQVKPISNKIVHIGGIALKKPKQLDERLVKIFENSQKGVVLFSFGSLANTDLMPEELKMAYLEAFSTFPEYEFIWKYHLRTNDTLLFSKYPNVHPVEWVDQNSILAQLKTKAFMTHCGLNSFIEGSFNGIPMIATPLFGDQNYNAAIIQHKGTGIYLDLKKVTTMTVTNALKEVLESDRYYKSAQELKKKLSTFPYKPNEKMIKFVEYAAENSIEDELNLPGANMTFIEYFCLDILIPLFVLALLFTYVVYRILYRLITFALHSVVKTKAD</sequence>
<evidence type="ECO:0000313" key="7">
    <source>
        <dbReference type="Proteomes" id="UP000887540"/>
    </source>
</evidence>
<dbReference type="InterPro" id="IPR002213">
    <property type="entry name" value="UDP_glucos_trans"/>
</dbReference>
<name>A0A914DS96_9BILA</name>
<dbReference type="AlphaFoldDB" id="A0A914DS96"/>
<keyword evidence="6" id="KW-0812">Transmembrane</keyword>
<dbReference type="GO" id="GO:0015020">
    <property type="term" value="F:glucuronosyltransferase activity"/>
    <property type="evidence" value="ECO:0007669"/>
    <property type="project" value="UniProtKB-EC"/>
</dbReference>
<protein>
    <recommendedName>
        <fullName evidence="2">glucuronosyltransferase</fullName>
        <ecNumber evidence="2">2.4.1.17</ecNumber>
    </recommendedName>
</protein>
<dbReference type="EC" id="2.4.1.17" evidence="2"/>
<evidence type="ECO:0000313" key="8">
    <source>
        <dbReference type="WBParaSite" id="ACRNAN_scaffold3535.g11060.t1"/>
    </source>
</evidence>
<dbReference type="WBParaSite" id="ACRNAN_scaffold3535.g11060.t1">
    <property type="protein sequence ID" value="ACRNAN_scaffold3535.g11060.t1"/>
    <property type="gene ID" value="ACRNAN_scaffold3535.g11060"/>
</dbReference>
<keyword evidence="6" id="KW-1133">Transmembrane helix</keyword>
<evidence type="ECO:0000256" key="4">
    <source>
        <dbReference type="ARBA" id="ARBA00022679"/>
    </source>
</evidence>
<evidence type="ECO:0000256" key="6">
    <source>
        <dbReference type="SAM" id="Phobius"/>
    </source>
</evidence>
<evidence type="ECO:0000256" key="2">
    <source>
        <dbReference type="ARBA" id="ARBA00012544"/>
    </source>
</evidence>
<proteinExistence type="inferred from homology"/>
<dbReference type="PANTHER" id="PTHR48043">
    <property type="entry name" value="EG:EG0003.4 PROTEIN-RELATED"/>
    <property type="match status" value="1"/>
</dbReference>
<dbReference type="PANTHER" id="PTHR48043:SF145">
    <property type="entry name" value="FI06409P-RELATED"/>
    <property type="match status" value="1"/>
</dbReference>
<evidence type="ECO:0000256" key="5">
    <source>
        <dbReference type="ARBA" id="ARBA00047475"/>
    </source>
</evidence>
<dbReference type="InterPro" id="IPR050271">
    <property type="entry name" value="UDP-glycosyltransferase"/>
</dbReference>
<dbReference type="SUPFAM" id="SSF53756">
    <property type="entry name" value="UDP-Glycosyltransferase/glycogen phosphorylase"/>
    <property type="match status" value="1"/>
</dbReference>
<dbReference type="Proteomes" id="UP000887540">
    <property type="component" value="Unplaced"/>
</dbReference>
<accession>A0A914DS96</accession>
<evidence type="ECO:0000256" key="3">
    <source>
        <dbReference type="ARBA" id="ARBA00022676"/>
    </source>
</evidence>
<keyword evidence="6" id="KW-0472">Membrane</keyword>
<reference evidence="8" key="1">
    <citation type="submission" date="2022-11" db="UniProtKB">
        <authorList>
            <consortium name="WormBaseParasite"/>
        </authorList>
    </citation>
    <scope>IDENTIFICATION</scope>
</reference>